<name>A0A383DFY2_9ZZZZ</name>
<dbReference type="EMBL" id="UINC01216885">
    <property type="protein sequence ID" value="SVE43219.1"/>
    <property type="molecule type" value="Genomic_DNA"/>
</dbReference>
<evidence type="ECO:0000313" key="2">
    <source>
        <dbReference type="EMBL" id="SVE43219.1"/>
    </source>
</evidence>
<reference evidence="2" key="1">
    <citation type="submission" date="2018-05" db="EMBL/GenBank/DDBJ databases">
        <authorList>
            <person name="Lanie J.A."/>
            <person name="Ng W.-L."/>
            <person name="Kazmierczak K.M."/>
            <person name="Andrzejewski T.M."/>
            <person name="Davidsen T.M."/>
            <person name="Wayne K.J."/>
            <person name="Tettelin H."/>
            <person name="Glass J.I."/>
            <person name="Rusch D."/>
            <person name="Podicherti R."/>
            <person name="Tsui H.-C.T."/>
            <person name="Winkler M.E."/>
        </authorList>
    </citation>
    <scope>NUCLEOTIDE SEQUENCE</scope>
</reference>
<gene>
    <name evidence="2" type="ORF">METZ01_LOCUS496073</name>
</gene>
<protein>
    <recommendedName>
        <fullName evidence="1">LysM domain-containing protein</fullName>
    </recommendedName>
</protein>
<dbReference type="InterPro" id="IPR036779">
    <property type="entry name" value="LysM_dom_sf"/>
</dbReference>
<accession>A0A383DFY2</accession>
<dbReference type="InterPro" id="IPR018392">
    <property type="entry name" value="LysM"/>
</dbReference>
<dbReference type="SUPFAM" id="SSF54106">
    <property type="entry name" value="LysM domain"/>
    <property type="match status" value="2"/>
</dbReference>
<dbReference type="CDD" id="cd00118">
    <property type="entry name" value="LysM"/>
    <property type="match status" value="2"/>
</dbReference>
<dbReference type="Gene3D" id="3.10.350.10">
    <property type="entry name" value="LysM domain"/>
    <property type="match status" value="2"/>
</dbReference>
<feature type="domain" description="LysM" evidence="1">
    <location>
        <begin position="86"/>
        <end position="130"/>
    </location>
</feature>
<dbReference type="PROSITE" id="PS51257">
    <property type="entry name" value="PROKAR_LIPOPROTEIN"/>
    <property type="match status" value="1"/>
</dbReference>
<evidence type="ECO:0000259" key="1">
    <source>
        <dbReference type="PROSITE" id="PS51782"/>
    </source>
</evidence>
<dbReference type="PANTHER" id="PTHR33734:SF22">
    <property type="entry name" value="MEMBRANE-BOUND LYTIC MUREIN TRANSGLYCOSYLASE D"/>
    <property type="match status" value="1"/>
</dbReference>
<dbReference type="PROSITE" id="PS51782">
    <property type="entry name" value="LYSM"/>
    <property type="match status" value="2"/>
</dbReference>
<sequence length="205" mass="21517">MRSNIAKFLLGGLSLLIISACGGGDEEPVLVPATIAPTTTLMDLSTTVPMTTTTYTAPATIVPVVIETTTTTVVVEPEETEPEPVGSITVTAGDSLSEIAKANGTTAEKLARINGICNVNSIYVGQVILLNDPEQEVETDETEESLRTVIVEAGDSLSKIAKREGVTVDEVMSMNNISDPNLLFVGQKLTISGQASPEPQEDPVC</sequence>
<dbReference type="AlphaFoldDB" id="A0A383DFY2"/>
<feature type="domain" description="LysM" evidence="1">
    <location>
        <begin position="147"/>
        <end position="191"/>
    </location>
</feature>
<dbReference type="Pfam" id="PF01476">
    <property type="entry name" value="LysM"/>
    <property type="match status" value="2"/>
</dbReference>
<dbReference type="SMART" id="SM00257">
    <property type="entry name" value="LysM"/>
    <property type="match status" value="2"/>
</dbReference>
<dbReference type="GO" id="GO:0008932">
    <property type="term" value="F:lytic endotransglycosylase activity"/>
    <property type="evidence" value="ECO:0007669"/>
    <property type="project" value="TreeGrafter"/>
</dbReference>
<dbReference type="PANTHER" id="PTHR33734">
    <property type="entry name" value="LYSM DOMAIN-CONTAINING GPI-ANCHORED PROTEIN 2"/>
    <property type="match status" value="1"/>
</dbReference>
<proteinExistence type="predicted"/>
<organism evidence="2">
    <name type="scientific">marine metagenome</name>
    <dbReference type="NCBI Taxonomy" id="408172"/>
    <lineage>
        <taxon>unclassified sequences</taxon>
        <taxon>metagenomes</taxon>
        <taxon>ecological metagenomes</taxon>
    </lineage>
</organism>